<comment type="caution">
    <text evidence="1">The sequence shown here is derived from an EMBL/GenBank/DDBJ whole genome shotgun (WGS) entry which is preliminary data.</text>
</comment>
<name>A0AA37HUW9_9HYPH</name>
<organism evidence="1 2">
    <name type="scientific">Methylobacterium gregans</name>
    <dbReference type="NCBI Taxonomy" id="374424"/>
    <lineage>
        <taxon>Bacteria</taxon>
        <taxon>Pseudomonadati</taxon>
        <taxon>Pseudomonadota</taxon>
        <taxon>Alphaproteobacteria</taxon>
        <taxon>Hyphomicrobiales</taxon>
        <taxon>Methylobacteriaceae</taxon>
        <taxon>Methylobacterium</taxon>
    </lineage>
</organism>
<gene>
    <name evidence="1" type="ORF">NBEOAGPD_5257</name>
</gene>
<dbReference type="EMBL" id="BPQM01000183">
    <property type="protein sequence ID" value="GJD81999.1"/>
    <property type="molecule type" value="Genomic_DNA"/>
</dbReference>
<accession>A0AA37HUW9</accession>
<dbReference type="AlphaFoldDB" id="A0AA37HUW9"/>
<keyword evidence="2" id="KW-1185">Reference proteome</keyword>
<sequence>MPADPAMVARIAAILRPHLEGKRPERIAQVAVEIADAVAPCGVTLQARQARLGQVGRTGELPDRIFALMMDGAPRTVAEICSVLATDGVTRKQVYNGLGYLIRRHEIERLGHARYQAQRQASGPVEAAA</sequence>
<reference evidence="1" key="2">
    <citation type="submission" date="2021-08" db="EMBL/GenBank/DDBJ databases">
        <authorList>
            <person name="Tani A."/>
            <person name="Ola A."/>
            <person name="Ogura Y."/>
            <person name="Katsura K."/>
            <person name="Hayashi T."/>
        </authorList>
    </citation>
    <scope>NUCLEOTIDE SEQUENCE</scope>
    <source>
        <strain evidence="1">NBRC 103626</strain>
    </source>
</reference>
<dbReference type="Proteomes" id="UP001055108">
    <property type="component" value="Unassembled WGS sequence"/>
</dbReference>
<dbReference type="RefSeq" id="WP_238307217.1">
    <property type="nucleotide sequence ID" value="NZ_BPQM01000183.1"/>
</dbReference>
<reference evidence="1" key="1">
    <citation type="journal article" date="2016" name="Front. Microbiol.">
        <title>Genome Sequence of the Piezophilic, Mesophilic Sulfate-Reducing Bacterium Desulfovibrio indicus J2T.</title>
        <authorList>
            <person name="Cao J."/>
            <person name="Maignien L."/>
            <person name="Shao Z."/>
            <person name="Alain K."/>
            <person name="Jebbar M."/>
        </authorList>
    </citation>
    <scope>NUCLEOTIDE SEQUENCE</scope>
    <source>
        <strain evidence="1">NBRC 103626</strain>
    </source>
</reference>
<evidence type="ECO:0000313" key="1">
    <source>
        <dbReference type="EMBL" id="GJD81999.1"/>
    </source>
</evidence>
<protein>
    <submittedName>
        <fullName evidence="1">Uncharacterized protein</fullName>
    </submittedName>
</protein>
<evidence type="ECO:0000313" key="2">
    <source>
        <dbReference type="Proteomes" id="UP001055108"/>
    </source>
</evidence>
<proteinExistence type="predicted"/>